<comment type="caution">
    <text evidence="2">The sequence shown here is derived from an EMBL/GenBank/DDBJ whole genome shotgun (WGS) entry which is preliminary data.</text>
</comment>
<evidence type="ECO:0000259" key="1">
    <source>
        <dbReference type="Pfam" id="PF00188"/>
    </source>
</evidence>
<proteinExistence type="predicted"/>
<dbReference type="STRING" id="1802207.A3D44_03145"/>
<protein>
    <recommendedName>
        <fullName evidence="1">SCP domain-containing protein</fullName>
    </recommendedName>
</protein>
<dbReference type="InterPro" id="IPR035940">
    <property type="entry name" value="CAP_sf"/>
</dbReference>
<evidence type="ECO:0000313" key="3">
    <source>
        <dbReference type="Proteomes" id="UP000178820"/>
    </source>
</evidence>
<dbReference type="AlphaFoldDB" id="A0A1G2I5B9"/>
<accession>A0A1G2I5B9</accession>
<feature type="domain" description="SCP" evidence="1">
    <location>
        <begin position="92"/>
        <end position="192"/>
    </location>
</feature>
<dbReference type="PANTHER" id="PTHR31157:SF1">
    <property type="entry name" value="SCP DOMAIN-CONTAINING PROTEIN"/>
    <property type="match status" value="1"/>
</dbReference>
<dbReference type="Gene3D" id="3.40.33.10">
    <property type="entry name" value="CAP"/>
    <property type="match status" value="1"/>
</dbReference>
<gene>
    <name evidence="2" type="ORF">A3D44_03145</name>
</gene>
<sequence>MKKIVYIPILLLLLAGLRSGFYFKGAVLDFYNNAAKNLEHIQQGDFGIIVSMATKNIFTPPPLNIGGQENNAVFVKANIIAQTNIQRFNNGNFPPLMENAKLSAAARAKAEDMFKNQYFEHISPSGVDPGTLVKSFGYEYIVSGENLILGNFADEKELVQAWMDSPGHRANILHNRFTEIGVAVVKGIYQGRSAWISVQEFGLPLSVCPEPPVSAKQKIENNKITLTELEAQINTKRQEINNTNPRSSQYNAKVDEYNNLVAQYNQLANSTKDLIVNYNSQINAFNECVVGN</sequence>
<evidence type="ECO:0000313" key="2">
    <source>
        <dbReference type="EMBL" id="OGZ69869.1"/>
    </source>
</evidence>
<dbReference type="PANTHER" id="PTHR31157">
    <property type="entry name" value="SCP DOMAIN-CONTAINING PROTEIN"/>
    <property type="match status" value="1"/>
</dbReference>
<dbReference type="EMBL" id="MHOT01000001">
    <property type="protein sequence ID" value="OGZ69869.1"/>
    <property type="molecule type" value="Genomic_DNA"/>
</dbReference>
<reference evidence="2 3" key="1">
    <citation type="journal article" date="2016" name="Nat. Commun.">
        <title>Thousands of microbial genomes shed light on interconnected biogeochemical processes in an aquifer system.</title>
        <authorList>
            <person name="Anantharaman K."/>
            <person name="Brown C.T."/>
            <person name="Hug L.A."/>
            <person name="Sharon I."/>
            <person name="Castelle C.J."/>
            <person name="Probst A.J."/>
            <person name="Thomas B.C."/>
            <person name="Singh A."/>
            <person name="Wilkins M.J."/>
            <person name="Karaoz U."/>
            <person name="Brodie E.L."/>
            <person name="Williams K.H."/>
            <person name="Hubbard S.S."/>
            <person name="Banfield J.F."/>
        </authorList>
    </citation>
    <scope>NUCLEOTIDE SEQUENCE [LARGE SCALE GENOMIC DNA]</scope>
</reference>
<dbReference type="SUPFAM" id="SSF55797">
    <property type="entry name" value="PR-1-like"/>
    <property type="match status" value="1"/>
</dbReference>
<dbReference type="CDD" id="cd05379">
    <property type="entry name" value="CAP_bacterial"/>
    <property type="match status" value="1"/>
</dbReference>
<dbReference type="InterPro" id="IPR014044">
    <property type="entry name" value="CAP_dom"/>
</dbReference>
<dbReference type="Proteomes" id="UP000178820">
    <property type="component" value="Unassembled WGS sequence"/>
</dbReference>
<organism evidence="2 3">
    <name type="scientific">Candidatus Staskawiczbacteria bacterium RIFCSPHIGHO2_02_FULL_42_22</name>
    <dbReference type="NCBI Taxonomy" id="1802207"/>
    <lineage>
        <taxon>Bacteria</taxon>
        <taxon>Candidatus Staskawicziibacteriota</taxon>
    </lineage>
</organism>
<dbReference type="Pfam" id="PF00188">
    <property type="entry name" value="CAP"/>
    <property type="match status" value="1"/>
</dbReference>
<name>A0A1G2I5B9_9BACT</name>